<name>A0A8H4JCJ8_9HYPO</name>
<dbReference type="OrthoDB" id="5062243at2759"/>
<evidence type="ECO:0000313" key="2">
    <source>
        <dbReference type="Proteomes" id="UP000536711"/>
    </source>
</evidence>
<protein>
    <submittedName>
        <fullName evidence="1">Uncharacterized protein</fullName>
    </submittedName>
</protein>
<gene>
    <name evidence="1" type="ORF">FACUT_12426</name>
</gene>
<sequence>MFQLIKKLFKPKSEFHRFSQLPQEIQNLICAYALCVDTPRAYFVDVEATEHQRRLRIAHSIPESLGSFPLLPASISNSDYDLMRVFRASYQEITRCWSLYRPQVPAGMILDSSHDNSTRVNGKRSLYIGDLIIVERWCQGINLVSGFQGVVNFWPNAPYDGLEGIRRVAIPVDDDLDYYTDSRYLNSLKAVFPGIRTRYFYTQPDQLVPLGLRHQGLPVDFLAAKLLPGEEPTETFMARGRMFYEICPEEIKRAADRILVAPWERGERRRRRRRNGIPRIKFVTWQ</sequence>
<dbReference type="AlphaFoldDB" id="A0A8H4JCJ8"/>
<proteinExistence type="predicted"/>
<keyword evidence="2" id="KW-1185">Reference proteome</keyword>
<reference evidence="1 2" key="1">
    <citation type="submission" date="2020-01" db="EMBL/GenBank/DDBJ databases">
        <title>Identification and distribution of gene clusters putatively required for synthesis of sphingolipid metabolism inhibitors in phylogenetically diverse species of the filamentous fungus Fusarium.</title>
        <authorList>
            <person name="Kim H.-S."/>
            <person name="Busman M."/>
            <person name="Brown D.W."/>
            <person name="Divon H."/>
            <person name="Uhlig S."/>
            <person name="Proctor R.H."/>
        </authorList>
    </citation>
    <scope>NUCLEOTIDE SEQUENCE [LARGE SCALE GENOMIC DNA]</scope>
    <source>
        <strain evidence="1 2">NRRL 13308</strain>
    </source>
</reference>
<accession>A0A8H4JCJ8</accession>
<evidence type="ECO:0000313" key="1">
    <source>
        <dbReference type="EMBL" id="KAF4417168.1"/>
    </source>
</evidence>
<dbReference type="Proteomes" id="UP000536711">
    <property type="component" value="Unassembled WGS sequence"/>
</dbReference>
<dbReference type="EMBL" id="JAADJF010000449">
    <property type="protein sequence ID" value="KAF4417168.1"/>
    <property type="molecule type" value="Genomic_DNA"/>
</dbReference>
<comment type="caution">
    <text evidence="1">The sequence shown here is derived from an EMBL/GenBank/DDBJ whole genome shotgun (WGS) entry which is preliminary data.</text>
</comment>
<organism evidence="1 2">
    <name type="scientific">Fusarium acutatum</name>
    <dbReference type="NCBI Taxonomy" id="78861"/>
    <lineage>
        <taxon>Eukaryota</taxon>
        <taxon>Fungi</taxon>
        <taxon>Dikarya</taxon>
        <taxon>Ascomycota</taxon>
        <taxon>Pezizomycotina</taxon>
        <taxon>Sordariomycetes</taxon>
        <taxon>Hypocreomycetidae</taxon>
        <taxon>Hypocreales</taxon>
        <taxon>Nectriaceae</taxon>
        <taxon>Fusarium</taxon>
        <taxon>Fusarium fujikuroi species complex</taxon>
    </lineage>
</organism>